<dbReference type="EMBL" id="JBHILJ010000017">
    <property type="protein sequence ID" value="MFB5738499.1"/>
    <property type="molecule type" value="Genomic_DNA"/>
</dbReference>
<dbReference type="RefSeq" id="WP_246839188.1">
    <property type="nucleotide sequence ID" value="NZ_JBHILI010000010.1"/>
</dbReference>
<sequence>MNIELYCFAAMKDYFPARDSLSLEKVETVADLRNHLSVLKPDSSELLRLCRFAINQTIVADEVKLFDGASVAVLPPSSGG</sequence>
<name>A0ABV5BTM1_9LEPT</name>
<accession>A0ABV5BTM1</accession>
<dbReference type="Pfam" id="PF02597">
    <property type="entry name" value="ThiS"/>
    <property type="match status" value="1"/>
</dbReference>
<dbReference type="Proteomes" id="UP001580391">
    <property type="component" value="Unassembled WGS sequence"/>
</dbReference>
<keyword evidence="2" id="KW-1185">Reference proteome</keyword>
<dbReference type="CDD" id="cd00754">
    <property type="entry name" value="Ubl_MoaD"/>
    <property type="match status" value="1"/>
</dbReference>
<evidence type="ECO:0000313" key="2">
    <source>
        <dbReference type="Proteomes" id="UP001580391"/>
    </source>
</evidence>
<dbReference type="Gene3D" id="3.10.20.30">
    <property type="match status" value="1"/>
</dbReference>
<dbReference type="InterPro" id="IPR003749">
    <property type="entry name" value="ThiS/MoaD-like"/>
</dbReference>
<proteinExistence type="predicted"/>
<protein>
    <submittedName>
        <fullName evidence="1">MoaD/ThiS family protein</fullName>
    </submittedName>
</protein>
<dbReference type="SUPFAM" id="SSF54285">
    <property type="entry name" value="MoaD/ThiS"/>
    <property type="match status" value="1"/>
</dbReference>
<dbReference type="InterPro" id="IPR016155">
    <property type="entry name" value="Mopterin_synth/thiamin_S_b"/>
</dbReference>
<organism evidence="1 2">
    <name type="scientific">Leptospira wolffii</name>
    <dbReference type="NCBI Taxonomy" id="409998"/>
    <lineage>
        <taxon>Bacteria</taxon>
        <taxon>Pseudomonadati</taxon>
        <taxon>Spirochaetota</taxon>
        <taxon>Spirochaetia</taxon>
        <taxon>Leptospirales</taxon>
        <taxon>Leptospiraceae</taxon>
        <taxon>Leptospira</taxon>
    </lineage>
</organism>
<dbReference type="InterPro" id="IPR012675">
    <property type="entry name" value="Beta-grasp_dom_sf"/>
</dbReference>
<comment type="caution">
    <text evidence="1">The sequence shown here is derived from an EMBL/GenBank/DDBJ whole genome shotgun (WGS) entry which is preliminary data.</text>
</comment>
<reference evidence="1 2" key="1">
    <citation type="submission" date="2024-09" db="EMBL/GenBank/DDBJ databases">
        <title>Taxonomic and Genotyping Characterization of Leptospira Strains isolated from Multiple Sources in Colombia highlights the importance of intermediate species.</title>
        <authorList>
            <person name="Torres Higuera L."/>
            <person name="Rojas Tapias D."/>
            <person name="Jimenez Velasquez S."/>
            <person name="Renjifo Ibanez C."/>
        </authorList>
    </citation>
    <scope>NUCLEOTIDE SEQUENCE [LARGE SCALE GENOMIC DNA]</scope>
    <source>
        <strain evidence="1 2">Lep080</strain>
    </source>
</reference>
<evidence type="ECO:0000313" key="1">
    <source>
        <dbReference type="EMBL" id="MFB5738499.1"/>
    </source>
</evidence>
<gene>
    <name evidence="1" type="ORF">ACE5IX_18425</name>
</gene>